<gene>
    <name evidence="2" type="ORF">ABM34_00105</name>
    <name evidence="3" type="ORF">ABM34_12740</name>
</gene>
<dbReference type="CDD" id="cd00093">
    <property type="entry name" value="HTH_XRE"/>
    <property type="match status" value="1"/>
</dbReference>
<proteinExistence type="predicted"/>
<feature type="domain" description="HTH cro/C1-type" evidence="1">
    <location>
        <begin position="8"/>
        <end position="63"/>
    </location>
</feature>
<evidence type="ECO:0000313" key="3">
    <source>
        <dbReference type="EMBL" id="AKP68321.1"/>
    </source>
</evidence>
<dbReference type="PATRIC" id="fig|1007676.4.peg.23"/>
<name>A0A0H4QMH2_9LACO</name>
<dbReference type="SUPFAM" id="SSF47413">
    <property type="entry name" value="lambda repressor-like DNA-binding domains"/>
    <property type="match status" value="1"/>
</dbReference>
<reference evidence="4" key="2">
    <citation type="submission" date="2015-07" db="EMBL/GenBank/DDBJ databases">
        <title>Lactobacillus ginsenosidimutans/EMML 3141/ whole genome sequencing.</title>
        <authorList>
            <person name="Kim M.K."/>
            <person name="Im W.-T."/>
            <person name="Srinivasan S."/>
            <person name="Lee J.-J."/>
        </authorList>
    </citation>
    <scope>NUCLEOTIDE SEQUENCE [LARGE SCALE GENOMIC DNA]</scope>
    <source>
        <strain evidence="4">EMML 3041</strain>
    </source>
</reference>
<sequence length="78" mass="8914">MTINLRRLKAERIARGITQDQMASRMGWSTRTPYAKRENGFVSIGADELAKMATILGFSRDELGIFFTKDVPNKERIH</sequence>
<dbReference type="OrthoDB" id="2971638at2"/>
<organism evidence="3 4">
    <name type="scientific">Companilactobacillus ginsenosidimutans</name>
    <dbReference type="NCBI Taxonomy" id="1007676"/>
    <lineage>
        <taxon>Bacteria</taxon>
        <taxon>Bacillati</taxon>
        <taxon>Bacillota</taxon>
        <taxon>Bacilli</taxon>
        <taxon>Lactobacillales</taxon>
        <taxon>Lactobacillaceae</taxon>
        <taxon>Companilactobacillus</taxon>
    </lineage>
</organism>
<dbReference type="RefSeq" id="WP_048702353.1">
    <property type="nucleotide sequence ID" value="NZ_CP012034.1"/>
</dbReference>
<dbReference type="InterPro" id="IPR001387">
    <property type="entry name" value="Cro/C1-type_HTH"/>
</dbReference>
<dbReference type="KEGG" id="lgn:ABM34_00105"/>
<protein>
    <submittedName>
        <fullName evidence="3">Cro/Cl family transcriptional regulator</fullName>
    </submittedName>
</protein>
<dbReference type="KEGG" id="lgn:ABM34_12740"/>
<accession>A0A0H4QMH2</accession>
<dbReference type="STRING" id="1007676.ABM34_00105"/>
<dbReference type="Proteomes" id="UP000036106">
    <property type="component" value="Chromosome"/>
</dbReference>
<dbReference type="AlphaFoldDB" id="A0A0H4QMH2"/>
<evidence type="ECO:0000259" key="1">
    <source>
        <dbReference type="PROSITE" id="PS50943"/>
    </source>
</evidence>
<reference evidence="3" key="1">
    <citation type="submission" date="2015-07" db="EMBL/GenBank/DDBJ databases">
        <title>Lactobacillus ginsenosidimutans EMML 3041 whole genome sequencing.</title>
        <authorList>
            <person name="Kim M.K."/>
            <person name="Im W.-T."/>
            <person name="Srinivasan S."/>
            <person name="Lee J.-J."/>
        </authorList>
    </citation>
    <scope>NUCLEOTIDE SEQUENCE</scope>
    <source>
        <strain evidence="3">EMML 3041</strain>
    </source>
</reference>
<dbReference type="EMBL" id="CP012034">
    <property type="protein sequence ID" value="AKP66113.1"/>
    <property type="molecule type" value="Genomic_DNA"/>
</dbReference>
<keyword evidence="4" id="KW-1185">Reference proteome</keyword>
<evidence type="ECO:0000313" key="2">
    <source>
        <dbReference type="EMBL" id="AKP66113.1"/>
    </source>
</evidence>
<dbReference type="Pfam" id="PF01381">
    <property type="entry name" value="HTH_3"/>
    <property type="match status" value="1"/>
</dbReference>
<evidence type="ECO:0000313" key="4">
    <source>
        <dbReference type="Proteomes" id="UP000036106"/>
    </source>
</evidence>
<dbReference type="SMART" id="SM00530">
    <property type="entry name" value="HTH_XRE"/>
    <property type="match status" value="1"/>
</dbReference>
<dbReference type="Gene3D" id="1.10.260.40">
    <property type="entry name" value="lambda repressor-like DNA-binding domains"/>
    <property type="match status" value="1"/>
</dbReference>
<dbReference type="EMBL" id="CP012034">
    <property type="protein sequence ID" value="AKP68321.1"/>
    <property type="molecule type" value="Genomic_DNA"/>
</dbReference>
<dbReference type="InterPro" id="IPR010982">
    <property type="entry name" value="Lambda_DNA-bd_dom_sf"/>
</dbReference>
<dbReference type="PROSITE" id="PS50943">
    <property type="entry name" value="HTH_CROC1"/>
    <property type="match status" value="1"/>
</dbReference>
<dbReference type="GO" id="GO:0003677">
    <property type="term" value="F:DNA binding"/>
    <property type="evidence" value="ECO:0007669"/>
    <property type="project" value="InterPro"/>
</dbReference>